<evidence type="ECO:0000313" key="1">
    <source>
        <dbReference type="EMBL" id="KKN31048.1"/>
    </source>
</evidence>
<dbReference type="EMBL" id="LAZR01002361">
    <property type="protein sequence ID" value="KKN31048.1"/>
    <property type="molecule type" value="Genomic_DNA"/>
</dbReference>
<accession>A0A0F9SP83</accession>
<gene>
    <name evidence="1" type="ORF">LCGC14_0827980</name>
</gene>
<name>A0A0F9SP83_9ZZZZ</name>
<organism evidence="1">
    <name type="scientific">marine sediment metagenome</name>
    <dbReference type="NCBI Taxonomy" id="412755"/>
    <lineage>
        <taxon>unclassified sequences</taxon>
        <taxon>metagenomes</taxon>
        <taxon>ecological metagenomes</taxon>
    </lineage>
</organism>
<sequence>MITSNNIARALSLAERFVEAIEKIVVNQDRLADVTEKNLEIIQDNMKRQTAAIEDMKAKLEED</sequence>
<reference evidence="1" key="1">
    <citation type="journal article" date="2015" name="Nature">
        <title>Complex archaea that bridge the gap between prokaryotes and eukaryotes.</title>
        <authorList>
            <person name="Spang A."/>
            <person name="Saw J.H."/>
            <person name="Jorgensen S.L."/>
            <person name="Zaremba-Niedzwiedzka K."/>
            <person name="Martijn J."/>
            <person name="Lind A.E."/>
            <person name="van Eijk R."/>
            <person name="Schleper C."/>
            <person name="Guy L."/>
            <person name="Ettema T.J."/>
        </authorList>
    </citation>
    <scope>NUCLEOTIDE SEQUENCE</scope>
</reference>
<comment type="caution">
    <text evidence="1">The sequence shown here is derived from an EMBL/GenBank/DDBJ whole genome shotgun (WGS) entry which is preliminary data.</text>
</comment>
<dbReference type="AlphaFoldDB" id="A0A0F9SP83"/>
<protein>
    <submittedName>
        <fullName evidence="1">Uncharacterized protein</fullName>
    </submittedName>
</protein>
<proteinExistence type="predicted"/>